<sequence>MFTYGSLGFGILAVVVPLVLHRVKRVEIPIFLSMAFGMVSLTCVSTVMGLSAQAGDGSMFYDTAPTFMYCSITLLVLVLAVNGWLLWKASRA</sequence>
<feature type="transmembrane region" description="Helical" evidence="1">
    <location>
        <begin position="30"/>
        <end position="54"/>
    </location>
</feature>
<organism evidence="2 3">
    <name type="scientific">Collinsella stercoris DSM 13279</name>
    <dbReference type="NCBI Taxonomy" id="445975"/>
    <lineage>
        <taxon>Bacteria</taxon>
        <taxon>Bacillati</taxon>
        <taxon>Actinomycetota</taxon>
        <taxon>Coriobacteriia</taxon>
        <taxon>Coriobacteriales</taxon>
        <taxon>Coriobacteriaceae</taxon>
        <taxon>Collinsella</taxon>
    </lineage>
</organism>
<dbReference type="OrthoDB" id="9890175at2"/>
<dbReference type="EMBL" id="ABXJ01000147">
    <property type="protein sequence ID" value="EEA89380.1"/>
    <property type="molecule type" value="Genomic_DNA"/>
</dbReference>
<dbReference type="AlphaFoldDB" id="B6GEA7"/>
<keyword evidence="1" id="KW-0812">Transmembrane</keyword>
<dbReference type="HOGENOM" id="CLU_2408179_0_0_11"/>
<evidence type="ECO:0000313" key="2">
    <source>
        <dbReference type="EMBL" id="EEA89380.1"/>
    </source>
</evidence>
<dbReference type="RefSeq" id="WP_006722066.1">
    <property type="nucleotide sequence ID" value="NZ_CP085935.1"/>
</dbReference>
<keyword evidence="1" id="KW-1133">Transmembrane helix</keyword>
<reference evidence="2 3" key="2">
    <citation type="submission" date="2008-10" db="EMBL/GenBank/DDBJ databases">
        <authorList>
            <person name="Fulton L."/>
            <person name="Clifton S."/>
            <person name="Fulton B."/>
            <person name="Xu J."/>
            <person name="Minx P."/>
            <person name="Pepin K.H."/>
            <person name="Johnson M."/>
            <person name="Thiruvilangam P."/>
            <person name="Bhonagiri V."/>
            <person name="Nash W.E."/>
            <person name="Mardis E.R."/>
            <person name="Wilson R.K."/>
        </authorList>
    </citation>
    <scope>NUCLEOTIDE SEQUENCE [LARGE SCALE GENOMIC DNA]</scope>
    <source>
        <strain evidence="2 3">DSM 13279</strain>
    </source>
</reference>
<protein>
    <submittedName>
        <fullName evidence="2">Uncharacterized protein</fullName>
    </submittedName>
</protein>
<comment type="caution">
    <text evidence="2">The sequence shown here is derived from an EMBL/GenBank/DDBJ whole genome shotgun (WGS) entry which is preliminary data.</text>
</comment>
<accession>B6GEA7</accession>
<reference evidence="2 3" key="1">
    <citation type="submission" date="2008-10" db="EMBL/GenBank/DDBJ databases">
        <title>Draft genome sequence of Collinsella stercoris (DSM 13279).</title>
        <authorList>
            <person name="Sudarsanam P."/>
            <person name="Ley R."/>
            <person name="Guruge J."/>
            <person name="Turnbaugh P.J."/>
            <person name="Mahowald M."/>
            <person name="Liep D."/>
            <person name="Gordon J."/>
        </authorList>
    </citation>
    <scope>NUCLEOTIDE SEQUENCE [LARGE SCALE GENOMIC DNA]</scope>
    <source>
        <strain evidence="2 3">DSM 13279</strain>
    </source>
</reference>
<keyword evidence="3" id="KW-1185">Reference proteome</keyword>
<evidence type="ECO:0000313" key="3">
    <source>
        <dbReference type="Proteomes" id="UP000003560"/>
    </source>
</evidence>
<dbReference type="STRING" id="445975.COLSTE_02444"/>
<proteinExistence type="predicted"/>
<dbReference type="Proteomes" id="UP000003560">
    <property type="component" value="Unassembled WGS sequence"/>
</dbReference>
<dbReference type="GeneID" id="98001653"/>
<keyword evidence="1" id="KW-0472">Membrane</keyword>
<gene>
    <name evidence="2" type="ORF">COLSTE_02444</name>
</gene>
<name>B6GEA7_9ACTN</name>
<evidence type="ECO:0000256" key="1">
    <source>
        <dbReference type="SAM" id="Phobius"/>
    </source>
</evidence>
<feature type="transmembrane region" description="Helical" evidence="1">
    <location>
        <begin position="6"/>
        <end position="23"/>
    </location>
</feature>
<feature type="transmembrane region" description="Helical" evidence="1">
    <location>
        <begin position="66"/>
        <end position="87"/>
    </location>
</feature>